<dbReference type="AlphaFoldDB" id="A0A9D1R2H4"/>
<proteinExistence type="inferred from homology"/>
<evidence type="ECO:0000256" key="5">
    <source>
        <dbReference type="ARBA" id="ARBA00023284"/>
    </source>
</evidence>
<keyword evidence="4" id="KW-1015">Disulfide bond</keyword>
<dbReference type="PROSITE" id="PS51352">
    <property type="entry name" value="THIOREDOXIN_2"/>
    <property type="match status" value="1"/>
</dbReference>
<dbReference type="EMBL" id="DXGI01000435">
    <property type="protein sequence ID" value="HIW79780.1"/>
    <property type="molecule type" value="Genomic_DNA"/>
</dbReference>
<dbReference type="InterPro" id="IPR012336">
    <property type="entry name" value="Thioredoxin-like_fold"/>
</dbReference>
<keyword evidence="2" id="KW-0732">Signal</keyword>
<dbReference type="GO" id="GO:0016491">
    <property type="term" value="F:oxidoreductase activity"/>
    <property type="evidence" value="ECO:0007669"/>
    <property type="project" value="UniProtKB-KW"/>
</dbReference>
<reference evidence="7" key="1">
    <citation type="journal article" date="2021" name="PeerJ">
        <title>Extensive microbial diversity within the chicken gut microbiome revealed by metagenomics and culture.</title>
        <authorList>
            <person name="Gilroy R."/>
            <person name="Ravi A."/>
            <person name="Getino M."/>
            <person name="Pursley I."/>
            <person name="Horton D.L."/>
            <person name="Alikhan N.F."/>
            <person name="Baker D."/>
            <person name="Gharbi K."/>
            <person name="Hall N."/>
            <person name="Watson M."/>
            <person name="Adriaenssens E.M."/>
            <person name="Foster-Nyarko E."/>
            <person name="Jarju S."/>
            <person name="Secka A."/>
            <person name="Antonio M."/>
            <person name="Oren A."/>
            <person name="Chaudhuri R.R."/>
            <person name="La Ragione R."/>
            <person name="Hildebrand F."/>
            <person name="Pallen M.J."/>
        </authorList>
    </citation>
    <scope>NUCLEOTIDE SEQUENCE</scope>
    <source>
        <strain evidence="7">ChiSxjej5B17-1746</strain>
    </source>
</reference>
<accession>A0A9D1R2H4</accession>
<evidence type="ECO:0000256" key="4">
    <source>
        <dbReference type="ARBA" id="ARBA00023157"/>
    </source>
</evidence>
<dbReference type="Proteomes" id="UP000824264">
    <property type="component" value="Unassembled WGS sequence"/>
</dbReference>
<evidence type="ECO:0000256" key="2">
    <source>
        <dbReference type="ARBA" id="ARBA00022729"/>
    </source>
</evidence>
<dbReference type="PANTHER" id="PTHR13887">
    <property type="entry name" value="GLUTATHIONE S-TRANSFERASE KAPPA"/>
    <property type="match status" value="1"/>
</dbReference>
<protein>
    <submittedName>
        <fullName evidence="7">Thioredoxin domain-containing protein</fullName>
    </submittedName>
</protein>
<gene>
    <name evidence="7" type="ORF">H9874_11665</name>
</gene>
<organism evidence="7 8">
    <name type="scientific">Candidatus Bilophila faecipullorum</name>
    <dbReference type="NCBI Taxonomy" id="2838482"/>
    <lineage>
        <taxon>Bacteria</taxon>
        <taxon>Pseudomonadati</taxon>
        <taxon>Thermodesulfobacteriota</taxon>
        <taxon>Desulfovibrionia</taxon>
        <taxon>Desulfovibrionales</taxon>
        <taxon>Desulfovibrionaceae</taxon>
        <taxon>Bilophila</taxon>
    </lineage>
</organism>
<dbReference type="InterPro" id="IPR013766">
    <property type="entry name" value="Thioredoxin_domain"/>
</dbReference>
<dbReference type="Gene3D" id="3.40.30.10">
    <property type="entry name" value="Glutaredoxin"/>
    <property type="match status" value="1"/>
</dbReference>
<evidence type="ECO:0000256" key="3">
    <source>
        <dbReference type="ARBA" id="ARBA00023002"/>
    </source>
</evidence>
<evidence type="ECO:0000259" key="6">
    <source>
        <dbReference type="PROSITE" id="PS51352"/>
    </source>
</evidence>
<dbReference type="InterPro" id="IPR036249">
    <property type="entry name" value="Thioredoxin-like_sf"/>
</dbReference>
<sequence length="280" mass="30811">MKRKLLWAFLLLWLLLTAYLLFLSNKWASAATPSYAASTAVTTENFADLLRETLQKNPDLLLSVLRENSEAVLDIAQEGSNQKRHKALLNQWKAELNQPKKVDIAGRPFRGAADAPVTVVAFSDFTCPYCQQAAATMQKVLQDNQGKIKYVFKHFPLESTGIARMAAEYHVAASRQSPELAWRFYDLLFAGRAEVLKDGEPAILKAAQEAGLNMKKLAADVKKKDVRAEVDADVAEGQALGVQGTPYFLINNLVARGALSSELFKEAINMALQAAPSGQK</sequence>
<dbReference type="Pfam" id="PF13462">
    <property type="entry name" value="Thioredoxin_4"/>
    <property type="match status" value="1"/>
</dbReference>
<dbReference type="PANTHER" id="PTHR13887:SF14">
    <property type="entry name" value="DISULFIDE BOND FORMATION PROTEIN D"/>
    <property type="match status" value="1"/>
</dbReference>
<reference evidence="7" key="2">
    <citation type="submission" date="2021-04" db="EMBL/GenBank/DDBJ databases">
        <authorList>
            <person name="Gilroy R."/>
        </authorList>
    </citation>
    <scope>NUCLEOTIDE SEQUENCE</scope>
    <source>
        <strain evidence="7">ChiSxjej5B17-1746</strain>
    </source>
</reference>
<dbReference type="SUPFAM" id="SSF52833">
    <property type="entry name" value="Thioredoxin-like"/>
    <property type="match status" value="1"/>
</dbReference>
<comment type="caution">
    <text evidence="7">The sequence shown here is derived from an EMBL/GenBank/DDBJ whole genome shotgun (WGS) entry which is preliminary data.</text>
</comment>
<evidence type="ECO:0000256" key="1">
    <source>
        <dbReference type="ARBA" id="ARBA00005791"/>
    </source>
</evidence>
<evidence type="ECO:0000313" key="7">
    <source>
        <dbReference type="EMBL" id="HIW79780.1"/>
    </source>
</evidence>
<name>A0A9D1R2H4_9BACT</name>
<keyword evidence="3" id="KW-0560">Oxidoreductase</keyword>
<comment type="similarity">
    <text evidence="1">Belongs to the thioredoxin family. DsbA subfamily.</text>
</comment>
<evidence type="ECO:0000313" key="8">
    <source>
        <dbReference type="Proteomes" id="UP000824264"/>
    </source>
</evidence>
<feature type="domain" description="Thioredoxin" evidence="6">
    <location>
        <begin position="62"/>
        <end position="273"/>
    </location>
</feature>
<keyword evidence="5" id="KW-0676">Redox-active center</keyword>